<organism evidence="1 2">
    <name type="scientific">Massilia aurea</name>
    <dbReference type="NCBI Taxonomy" id="373040"/>
    <lineage>
        <taxon>Bacteria</taxon>
        <taxon>Pseudomonadati</taxon>
        <taxon>Pseudomonadota</taxon>
        <taxon>Betaproteobacteria</taxon>
        <taxon>Burkholderiales</taxon>
        <taxon>Oxalobacteraceae</taxon>
        <taxon>Telluria group</taxon>
        <taxon>Massilia</taxon>
    </lineage>
</organism>
<protein>
    <recommendedName>
        <fullName evidence="3">Chemotaxis methyl-accepting receptor HlyB-like 4HB MCP domain-containing protein</fullName>
    </recommendedName>
</protein>
<gene>
    <name evidence="1" type="ORF">HD842_003273</name>
</gene>
<keyword evidence="2" id="KW-1185">Reference proteome</keyword>
<dbReference type="RefSeq" id="WP_183555762.1">
    <property type="nucleotide sequence ID" value="NZ_JACHBX010000003.1"/>
</dbReference>
<dbReference type="EMBL" id="JACHBX010000003">
    <property type="protein sequence ID" value="MBB6135115.1"/>
    <property type="molecule type" value="Genomic_DNA"/>
</dbReference>
<dbReference type="AlphaFoldDB" id="A0A7X0CFC9"/>
<reference evidence="1 2" key="1">
    <citation type="submission" date="2020-08" db="EMBL/GenBank/DDBJ databases">
        <title>The Agave Microbiome: Exploring the role of microbial communities in plant adaptations to desert environments.</title>
        <authorList>
            <person name="Partida-Martinez L.P."/>
        </authorList>
    </citation>
    <scope>NUCLEOTIDE SEQUENCE [LARGE SCALE GENOMIC DNA]</scope>
    <source>
        <strain evidence="1 2">AT3.2</strain>
    </source>
</reference>
<sequence>MLHILSKAAPVAGDAGRALENIVDAWKQYKITAEVEQTKRESIRATRDVNIKMIDENAAILKAYLASMFKERAEIIEGMFVRLDQGLAAGNAQAASDAMAAIVAVTKQSPLAGARELLLDLRNPEVTSIEI</sequence>
<dbReference type="Proteomes" id="UP000540787">
    <property type="component" value="Unassembled WGS sequence"/>
</dbReference>
<evidence type="ECO:0008006" key="3">
    <source>
        <dbReference type="Google" id="ProtNLM"/>
    </source>
</evidence>
<accession>A0A7X0CFC9</accession>
<name>A0A7X0CFC9_9BURK</name>
<evidence type="ECO:0000313" key="2">
    <source>
        <dbReference type="Proteomes" id="UP000540787"/>
    </source>
</evidence>
<evidence type="ECO:0000313" key="1">
    <source>
        <dbReference type="EMBL" id="MBB6135115.1"/>
    </source>
</evidence>
<comment type="caution">
    <text evidence="1">The sequence shown here is derived from an EMBL/GenBank/DDBJ whole genome shotgun (WGS) entry which is preliminary data.</text>
</comment>
<proteinExistence type="predicted"/>